<protein>
    <submittedName>
        <fullName evidence="2">Uncharacterized protein</fullName>
    </submittedName>
</protein>
<accession>A0A8K1F9U3</accession>
<evidence type="ECO:0000313" key="2">
    <source>
        <dbReference type="EMBL" id="TMW55590.1"/>
    </source>
</evidence>
<sequence>MTSDRMALDDLVRVLGTELGKSDERVLIGSTEAEKKVLKKYSDLGTQRVVMGGVGGALLTAGAWKALGGQKRLLGAMTVMTGAVSGAMYGGLSIRRGLFVDILTLPDDQSPFAQRSRRILDERIPSNAFYLEIKEMMKKQEAANGTWNSAQAFPTDAKPVADNGGYDFQAPKSQLPPLPKLPTEEAVPFGSEESTATDSTSPFFFNQASSSPSKQDVPPLSQDYYGRGAAPARQENNDDGYFSWEEEDRSQDEQKPTTWEEIRRRAGNK</sequence>
<evidence type="ECO:0000256" key="1">
    <source>
        <dbReference type="SAM" id="MobiDB-lite"/>
    </source>
</evidence>
<feature type="compositionally biased region" description="Basic and acidic residues" evidence="1">
    <location>
        <begin position="251"/>
        <end position="269"/>
    </location>
</feature>
<dbReference type="OrthoDB" id="70132at2759"/>
<organism evidence="2 3">
    <name type="scientific">Pythium oligandrum</name>
    <name type="common">Mycoparasitic fungus</name>
    <dbReference type="NCBI Taxonomy" id="41045"/>
    <lineage>
        <taxon>Eukaryota</taxon>
        <taxon>Sar</taxon>
        <taxon>Stramenopiles</taxon>
        <taxon>Oomycota</taxon>
        <taxon>Peronosporomycetes</taxon>
        <taxon>Pythiales</taxon>
        <taxon>Pythiaceae</taxon>
        <taxon>Pythium</taxon>
    </lineage>
</organism>
<feature type="compositionally biased region" description="Polar residues" evidence="1">
    <location>
        <begin position="192"/>
        <end position="214"/>
    </location>
</feature>
<evidence type="ECO:0000313" key="3">
    <source>
        <dbReference type="Proteomes" id="UP000794436"/>
    </source>
</evidence>
<dbReference type="AlphaFoldDB" id="A0A8K1F9U3"/>
<dbReference type="Proteomes" id="UP000794436">
    <property type="component" value="Unassembled WGS sequence"/>
</dbReference>
<reference evidence="2" key="1">
    <citation type="submission" date="2019-03" db="EMBL/GenBank/DDBJ databases">
        <title>Long read genome sequence of the mycoparasitic Pythium oligandrum ATCC 38472 isolated from sugarbeet rhizosphere.</title>
        <authorList>
            <person name="Gaulin E."/>
        </authorList>
    </citation>
    <scope>NUCLEOTIDE SEQUENCE</scope>
    <source>
        <strain evidence="2">ATCC 38472_TT</strain>
    </source>
</reference>
<dbReference type="EMBL" id="SPLM01000147">
    <property type="protein sequence ID" value="TMW55590.1"/>
    <property type="molecule type" value="Genomic_DNA"/>
</dbReference>
<keyword evidence="3" id="KW-1185">Reference proteome</keyword>
<name>A0A8K1F9U3_PYTOL</name>
<comment type="caution">
    <text evidence="2">The sequence shown here is derived from an EMBL/GenBank/DDBJ whole genome shotgun (WGS) entry which is preliminary data.</text>
</comment>
<feature type="region of interest" description="Disordered" evidence="1">
    <location>
        <begin position="153"/>
        <end position="269"/>
    </location>
</feature>
<proteinExistence type="predicted"/>
<gene>
    <name evidence="2" type="ORF">Poli38472_010472</name>
</gene>